<reference evidence="4 5" key="1">
    <citation type="submission" date="2020-01" db="EMBL/GenBank/DDBJ databases">
        <title>Genetics and antimicrobial susceptibilities of Nocardia species isolated from the soil; a comparison with species isolated from humans.</title>
        <authorList>
            <person name="Carrasco G."/>
            <person name="Monzon S."/>
            <person name="Sansegundo M."/>
            <person name="Garcia E."/>
            <person name="Garrido N."/>
            <person name="Medina M.J."/>
            <person name="Villalon P."/>
            <person name="Ramirez-Arocha A.C."/>
            <person name="Jimenez P."/>
            <person name="Cuesta I."/>
            <person name="Valdezate S."/>
        </authorList>
    </citation>
    <scope>NUCLEOTIDE SEQUENCE [LARGE SCALE GENOMIC DNA]</scope>
    <source>
        <strain evidence="2 4">CNM20110639</strain>
        <strain evidence="3 5">CNM20110649</strain>
    </source>
</reference>
<dbReference type="AlphaFoldDB" id="A0A6P1D048"/>
<evidence type="ECO:0000313" key="5">
    <source>
        <dbReference type="Proteomes" id="UP000470876"/>
    </source>
</evidence>
<feature type="transmembrane region" description="Helical" evidence="1">
    <location>
        <begin position="101"/>
        <end position="132"/>
    </location>
</feature>
<dbReference type="InterPro" id="IPR019099">
    <property type="entry name" value="Uncharacterised_PGPGW_TM"/>
</dbReference>
<dbReference type="Proteomes" id="UP000468928">
    <property type="component" value="Unassembled WGS sequence"/>
</dbReference>
<keyword evidence="5" id="KW-1185">Reference proteome</keyword>
<dbReference type="Pfam" id="PF09656">
    <property type="entry name" value="PGPGW"/>
    <property type="match status" value="1"/>
</dbReference>
<sequence length="143" mass="15722">MSIELDPQPPTEPKSWRAFRDRVSARPTLNLAYRIGVALVGTVVLVIGIVAIPYPGPGWAMVFAGLGILATEFSWARRALGWLRDRYRQVMAWYGGRGTVFKVLAALATAALVVATLWVLGTFGLIGGWIGVEWQWLHSPLMS</sequence>
<keyword evidence="1" id="KW-1133">Transmembrane helix</keyword>
<dbReference type="Proteomes" id="UP000470876">
    <property type="component" value="Unassembled WGS sequence"/>
</dbReference>
<evidence type="ECO:0000313" key="2">
    <source>
        <dbReference type="EMBL" id="NEW42964.1"/>
    </source>
</evidence>
<gene>
    <name evidence="2" type="ORF">GV789_00605</name>
    <name evidence="3" type="ORF">GV794_26235</name>
</gene>
<proteinExistence type="predicted"/>
<feature type="transmembrane region" description="Helical" evidence="1">
    <location>
        <begin position="58"/>
        <end position="80"/>
    </location>
</feature>
<name>A0A6P1D048_9NOCA</name>
<evidence type="ECO:0000313" key="3">
    <source>
        <dbReference type="EMBL" id="NEW59106.1"/>
    </source>
</evidence>
<accession>A0A6P1D048</accession>
<dbReference type="NCBIfam" id="TIGR02611">
    <property type="entry name" value="TIGR02611 family protein"/>
    <property type="match status" value="1"/>
</dbReference>
<dbReference type="EMBL" id="JAAGUZ010000002">
    <property type="protein sequence ID" value="NEW42964.1"/>
    <property type="molecule type" value="Genomic_DNA"/>
</dbReference>
<dbReference type="InterPro" id="IPR013434">
    <property type="entry name" value="CHP02611"/>
</dbReference>
<dbReference type="RefSeq" id="WP_163828193.1">
    <property type="nucleotide sequence ID" value="NZ_JAAGUX010000078.1"/>
</dbReference>
<evidence type="ECO:0000256" key="1">
    <source>
        <dbReference type="SAM" id="Phobius"/>
    </source>
</evidence>
<organism evidence="2 4">
    <name type="scientific">Nocardia cyriacigeorgica</name>
    <dbReference type="NCBI Taxonomy" id="135487"/>
    <lineage>
        <taxon>Bacteria</taxon>
        <taxon>Bacillati</taxon>
        <taxon>Actinomycetota</taxon>
        <taxon>Actinomycetes</taxon>
        <taxon>Mycobacteriales</taxon>
        <taxon>Nocardiaceae</taxon>
        <taxon>Nocardia</taxon>
    </lineage>
</organism>
<feature type="transmembrane region" description="Helical" evidence="1">
    <location>
        <begin position="31"/>
        <end position="52"/>
    </location>
</feature>
<comment type="caution">
    <text evidence="2">The sequence shown here is derived from an EMBL/GenBank/DDBJ whole genome shotgun (WGS) entry which is preliminary data.</text>
</comment>
<keyword evidence="1" id="KW-0472">Membrane</keyword>
<keyword evidence="1" id="KW-0812">Transmembrane</keyword>
<evidence type="ECO:0000313" key="4">
    <source>
        <dbReference type="Proteomes" id="UP000468928"/>
    </source>
</evidence>
<dbReference type="EMBL" id="JAAGUX010000078">
    <property type="protein sequence ID" value="NEW59106.1"/>
    <property type="molecule type" value="Genomic_DNA"/>
</dbReference>
<protein>
    <submittedName>
        <fullName evidence="2">TIGR02611 family protein</fullName>
    </submittedName>
</protein>